<keyword evidence="10" id="KW-1185">Reference proteome</keyword>
<evidence type="ECO:0000256" key="1">
    <source>
        <dbReference type="ARBA" id="ARBA00012552"/>
    </source>
</evidence>
<sequence>MDNDTAHLEINRNVSLLDQHAELKRRRESEQESLRDKRRREESKLLETVKANRALAAASELAKGIKYTKPLQSSWRPPRYIEKLRQEDIEKLRAEHKVIVEGDDIPPPVESFKEMKFPSCILRHLEESQILEPNVFQIHSLPVLLSGRDMIGLASTGFGKTLVFVLPLVMFCLEQELGLPFEENEGPYGLILCPSRDLAQQTYDCIQGFLKAIEGSKTFRTQLRASLMIGGQSKSIQLDCFRRGCHIAVATPGRLLDFLKSHKINMDICRYFCLDEADRMLEEFEDEIREVLTFFNHQRQTIFFSATMPMKIESFALSAMVKPIVINVSGRAGAVNKDIKQDVEYVKQEARLAYLLPTLEKTGPPVMIFAKRHQDVDDIHEYLLMRGISAAGIHGKLPQQERTRAIEEFRNGQRDILVASDVVSKGLHIEGIKHVINYDMPEDIKDYTHRVGRTGRQGNKGLATTFINKTVHESTLLDLKGVLMEAGQRVPPFLSLIRSDVEHLLDVDEDDDQGCAFCGGLGHRITMCPKLEANQAKQQASVSRRDFLAQGGADY</sequence>
<accession>A0ABQ7S5X1</accession>
<evidence type="ECO:0000259" key="7">
    <source>
        <dbReference type="PROSITE" id="PS51192"/>
    </source>
</evidence>
<dbReference type="InterPro" id="IPR011545">
    <property type="entry name" value="DEAD/DEAH_box_helicase_dom"/>
</dbReference>
<feature type="non-terminal residue" evidence="9">
    <location>
        <position position="555"/>
    </location>
</feature>
<dbReference type="PROSITE" id="PS51194">
    <property type="entry name" value="HELICASE_CTER"/>
    <property type="match status" value="1"/>
</dbReference>
<protein>
    <recommendedName>
        <fullName evidence="1">RNA helicase</fullName>
        <ecNumber evidence="1">3.6.4.13</ecNumber>
    </recommendedName>
</protein>
<feature type="domain" description="Helicase ATP-binding" evidence="7">
    <location>
        <begin position="141"/>
        <end position="326"/>
    </location>
</feature>
<dbReference type="EMBL" id="JAIFTH010001196">
    <property type="protein sequence ID" value="KAG9508635.1"/>
    <property type="molecule type" value="Genomic_DNA"/>
</dbReference>
<dbReference type="CDD" id="cd18787">
    <property type="entry name" value="SF2_C_DEAD"/>
    <property type="match status" value="1"/>
</dbReference>
<dbReference type="SUPFAM" id="SSF52540">
    <property type="entry name" value="P-loop containing nucleoside triphosphate hydrolases"/>
    <property type="match status" value="1"/>
</dbReference>
<evidence type="ECO:0000256" key="3">
    <source>
        <dbReference type="ARBA" id="ARBA00022801"/>
    </source>
</evidence>
<evidence type="ECO:0000313" key="10">
    <source>
        <dbReference type="Proteomes" id="UP000825002"/>
    </source>
</evidence>
<keyword evidence="5" id="KW-0067">ATP-binding</keyword>
<evidence type="ECO:0000313" key="9">
    <source>
        <dbReference type="EMBL" id="KAG9508635.1"/>
    </source>
</evidence>
<evidence type="ECO:0000256" key="2">
    <source>
        <dbReference type="ARBA" id="ARBA00022741"/>
    </source>
</evidence>
<dbReference type="PROSITE" id="PS51192">
    <property type="entry name" value="HELICASE_ATP_BIND_1"/>
    <property type="match status" value="1"/>
</dbReference>
<name>A0ABQ7S5X1_9ACAR</name>
<dbReference type="InterPro" id="IPR027417">
    <property type="entry name" value="P-loop_NTPase"/>
</dbReference>
<dbReference type="PANTHER" id="PTHR47958">
    <property type="entry name" value="ATP-DEPENDENT RNA HELICASE DBP3"/>
    <property type="match status" value="1"/>
</dbReference>
<keyword evidence="4 9" id="KW-0347">Helicase</keyword>
<dbReference type="Pfam" id="PF00271">
    <property type="entry name" value="Helicase_C"/>
    <property type="match status" value="1"/>
</dbReference>
<dbReference type="EC" id="3.6.4.13" evidence="1"/>
<dbReference type="Proteomes" id="UP000825002">
    <property type="component" value="Unassembled WGS sequence"/>
</dbReference>
<organism evidence="9 10">
    <name type="scientific">Fragariocoptes setiger</name>
    <dbReference type="NCBI Taxonomy" id="1670756"/>
    <lineage>
        <taxon>Eukaryota</taxon>
        <taxon>Metazoa</taxon>
        <taxon>Ecdysozoa</taxon>
        <taxon>Arthropoda</taxon>
        <taxon>Chelicerata</taxon>
        <taxon>Arachnida</taxon>
        <taxon>Acari</taxon>
        <taxon>Acariformes</taxon>
        <taxon>Trombidiformes</taxon>
        <taxon>Prostigmata</taxon>
        <taxon>Eupodina</taxon>
        <taxon>Eriophyoidea</taxon>
        <taxon>Phytoptidae</taxon>
        <taxon>Fragariocoptes</taxon>
    </lineage>
</organism>
<dbReference type="Pfam" id="PF00270">
    <property type="entry name" value="DEAD"/>
    <property type="match status" value="1"/>
</dbReference>
<reference evidence="9 10" key="1">
    <citation type="submission" date="2020-10" db="EMBL/GenBank/DDBJ databases">
        <authorList>
            <person name="Klimov P.B."/>
            <person name="Dyachkov S.M."/>
            <person name="Chetverikov P.E."/>
        </authorList>
    </citation>
    <scope>NUCLEOTIDE SEQUENCE [LARGE SCALE GENOMIC DNA]</scope>
    <source>
        <strain evidence="9">BMOC 18-1129-001#AD2665</strain>
        <tissue evidence="9">Entire mites</tissue>
    </source>
</reference>
<evidence type="ECO:0000256" key="4">
    <source>
        <dbReference type="ARBA" id="ARBA00022806"/>
    </source>
</evidence>
<feature type="region of interest" description="Disordered" evidence="6">
    <location>
        <begin position="22"/>
        <end position="42"/>
    </location>
</feature>
<dbReference type="InterPro" id="IPR014001">
    <property type="entry name" value="Helicase_ATP-bd"/>
</dbReference>
<dbReference type="GO" id="GO:0004386">
    <property type="term" value="F:helicase activity"/>
    <property type="evidence" value="ECO:0007669"/>
    <property type="project" value="UniProtKB-KW"/>
</dbReference>
<proteinExistence type="predicted"/>
<evidence type="ECO:0000259" key="8">
    <source>
        <dbReference type="PROSITE" id="PS51194"/>
    </source>
</evidence>
<dbReference type="Gene3D" id="3.40.50.300">
    <property type="entry name" value="P-loop containing nucleotide triphosphate hydrolases"/>
    <property type="match status" value="2"/>
</dbReference>
<dbReference type="InterPro" id="IPR001650">
    <property type="entry name" value="Helicase_C-like"/>
</dbReference>
<evidence type="ECO:0000256" key="5">
    <source>
        <dbReference type="ARBA" id="ARBA00022840"/>
    </source>
</evidence>
<dbReference type="SMART" id="SM00490">
    <property type="entry name" value="HELICc"/>
    <property type="match status" value="1"/>
</dbReference>
<feature type="domain" description="Helicase C-terminal" evidence="8">
    <location>
        <begin position="338"/>
        <end position="498"/>
    </location>
</feature>
<gene>
    <name evidence="9" type="primary">Ddx41</name>
    <name evidence="9" type="ORF">GZH46_02863</name>
</gene>
<dbReference type="SMART" id="SM00487">
    <property type="entry name" value="DEXDc"/>
    <property type="match status" value="1"/>
</dbReference>
<comment type="caution">
    <text evidence="9">The sequence shown here is derived from an EMBL/GenBank/DDBJ whole genome shotgun (WGS) entry which is preliminary data.</text>
</comment>
<evidence type="ECO:0000256" key="6">
    <source>
        <dbReference type="SAM" id="MobiDB-lite"/>
    </source>
</evidence>
<keyword evidence="3" id="KW-0378">Hydrolase</keyword>
<keyword evidence="2" id="KW-0547">Nucleotide-binding</keyword>